<dbReference type="InterPro" id="IPR036866">
    <property type="entry name" value="RibonucZ/Hydroxyglut_hydro"/>
</dbReference>
<comment type="catalytic activity">
    <reaction evidence="3">
        <text>3',5'-cyclic UMP + H2O = UMP + H(+)</text>
        <dbReference type="Rhea" id="RHEA:70575"/>
        <dbReference type="ChEBI" id="CHEBI:15377"/>
        <dbReference type="ChEBI" id="CHEBI:15378"/>
        <dbReference type="ChEBI" id="CHEBI:57865"/>
        <dbReference type="ChEBI" id="CHEBI:184387"/>
    </reaction>
    <physiologicalReaction direction="left-to-right" evidence="3">
        <dbReference type="Rhea" id="RHEA:70576"/>
    </physiologicalReaction>
</comment>
<dbReference type="RefSeq" id="WP_233699357.1">
    <property type="nucleotide sequence ID" value="NZ_JAJNBZ010000050.1"/>
</dbReference>
<keyword evidence="6" id="KW-1185">Reference proteome</keyword>
<evidence type="ECO:0000313" key="6">
    <source>
        <dbReference type="Proteomes" id="UP001199916"/>
    </source>
</evidence>
<dbReference type="Pfam" id="PF00753">
    <property type="entry name" value="Lactamase_B"/>
    <property type="match status" value="1"/>
</dbReference>
<accession>A0ABS8YQF8</accession>
<organism evidence="5 6">
    <name type="scientific">Paenibacillus profundus</name>
    <dbReference type="NCBI Taxonomy" id="1173085"/>
    <lineage>
        <taxon>Bacteria</taxon>
        <taxon>Bacillati</taxon>
        <taxon>Bacillota</taxon>
        <taxon>Bacilli</taxon>
        <taxon>Bacillales</taxon>
        <taxon>Paenibacillaceae</taxon>
        <taxon>Paenibacillus</taxon>
    </lineage>
</organism>
<evidence type="ECO:0000256" key="2">
    <source>
        <dbReference type="ARBA" id="ARBA00034301"/>
    </source>
</evidence>
<evidence type="ECO:0000259" key="4">
    <source>
        <dbReference type="SMART" id="SM00849"/>
    </source>
</evidence>
<dbReference type="SMART" id="SM00849">
    <property type="entry name" value="Lactamase_B"/>
    <property type="match status" value="1"/>
</dbReference>
<dbReference type="InterPro" id="IPR050855">
    <property type="entry name" value="NDM-1-like"/>
</dbReference>
<comment type="function">
    <text evidence="2">Counteracts the endogenous Pycsar antiviral defense system. Phosphodiesterase that enables metal-dependent hydrolysis of host cyclic nucleotide Pycsar defense signals such as cCMP and cUMP.</text>
</comment>
<dbReference type="EMBL" id="JAJNBZ010000050">
    <property type="protein sequence ID" value="MCE5173414.1"/>
    <property type="molecule type" value="Genomic_DNA"/>
</dbReference>
<protein>
    <submittedName>
        <fullName evidence="5">MBL fold metallo-hydrolase</fullName>
    </submittedName>
</protein>
<evidence type="ECO:0000256" key="1">
    <source>
        <dbReference type="ARBA" id="ARBA00034221"/>
    </source>
</evidence>
<proteinExistence type="predicted"/>
<comment type="catalytic activity">
    <reaction evidence="1">
        <text>3',5'-cyclic CMP + H2O = CMP + H(+)</text>
        <dbReference type="Rhea" id="RHEA:72675"/>
        <dbReference type="ChEBI" id="CHEBI:15377"/>
        <dbReference type="ChEBI" id="CHEBI:15378"/>
        <dbReference type="ChEBI" id="CHEBI:58003"/>
        <dbReference type="ChEBI" id="CHEBI:60377"/>
    </reaction>
    <physiologicalReaction direction="left-to-right" evidence="1">
        <dbReference type="Rhea" id="RHEA:72676"/>
    </physiologicalReaction>
</comment>
<evidence type="ECO:0000313" key="5">
    <source>
        <dbReference type="EMBL" id="MCE5173414.1"/>
    </source>
</evidence>
<gene>
    <name evidence="5" type="ORF">LQV63_29670</name>
</gene>
<sequence>MLKQEIAEGIILYMFDPRPDRHFGYNITALIDGAQAILIDTAFEEHAQQVVEDLAECGIRIEGVILTHFHDDHMYGLKVLPEVPVYGSAHYQTTLDMWTEPKEHPYFTPDIVFEHSLQITFGRHELTLTSFPGHAHCSSLIIINEQFVHIGDELMFSNDGQPILPSVDYNQYVRRHRDSLAKLRDYSHCTLIPSHGTVISGQQRIDRDIANRIAYFDAILGSGTEISYEEATQQCDCMFLHQEWHKNAYRF</sequence>
<dbReference type="SUPFAM" id="SSF56281">
    <property type="entry name" value="Metallo-hydrolase/oxidoreductase"/>
    <property type="match status" value="1"/>
</dbReference>
<comment type="caution">
    <text evidence="5">The sequence shown here is derived from an EMBL/GenBank/DDBJ whole genome shotgun (WGS) entry which is preliminary data.</text>
</comment>
<dbReference type="Gene3D" id="3.60.15.10">
    <property type="entry name" value="Ribonuclease Z/Hydroxyacylglutathione hydrolase-like"/>
    <property type="match status" value="1"/>
</dbReference>
<name>A0ABS8YQF8_9BACL</name>
<evidence type="ECO:0000256" key="3">
    <source>
        <dbReference type="ARBA" id="ARBA00048505"/>
    </source>
</evidence>
<feature type="domain" description="Metallo-beta-lactamase" evidence="4">
    <location>
        <begin position="24"/>
        <end position="195"/>
    </location>
</feature>
<dbReference type="InterPro" id="IPR001279">
    <property type="entry name" value="Metallo-B-lactamas"/>
</dbReference>
<reference evidence="5 6" key="1">
    <citation type="submission" date="2021-11" db="EMBL/GenBank/DDBJ databases">
        <title>Draft genome sequence of Paenibacillus profundus YoMME, a new Gram-positive bacteria with exoelectrogenic properties.</title>
        <authorList>
            <person name="Hubenova Y."/>
            <person name="Hubenova E."/>
            <person name="Manasiev Y."/>
            <person name="Peykov S."/>
            <person name="Mitov M."/>
        </authorList>
    </citation>
    <scope>NUCLEOTIDE SEQUENCE [LARGE SCALE GENOMIC DNA]</scope>
    <source>
        <strain evidence="5 6">YoMME</strain>
    </source>
</reference>
<dbReference type="Proteomes" id="UP001199916">
    <property type="component" value="Unassembled WGS sequence"/>
</dbReference>
<dbReference type="PANTHER" id="PTHR42951">
    <property type="entry name" value="METALLO-BETA-LACTAMASE DOMAIN-CONTAINING"/>
    <property type="match status" value="1"/>
</dbReference>